<organism evidence="2 3">
    <name type="scientific">Lymnaea stagnalis</name>
    <name type="common">Great pond snail</name>
    <name type="synonym">Helix stagnalis</name>
    <dbReference type="NCBI Taxonomy" id="6523"/>
    <lineage>
        <taxon>Eukaryota</taxon>
        <taxon>Metazoa</taxon>
        <taxon>Spiralia</taxon>
        <taxon>Lophotrochozoa</taxon>
        <taxon>Mollusca</taxon>
        <taxon>Gastropoda</taxon>
        <taxon>Heterobranchia</taxon>
        <taxon>Euthyneura</taxon>
        <taxon>Panpulmonata</taxon>
        <taxon>Hygrophila</taxon>
        <taxon>Lymnaeoidea</taxon>
        <taxon>Lymnaeidae</taxon>
        <taxon>Lymnaea</taxon>
    </lineage>
</organism>
<evidence type="ECO:0000313" key="2">
    <source>
        <dbReference type="EMBL" id="CAL1546097.1"/>
    </source>
</evidence>
<dbReference type="AlphaFoldDB" id="A0AAV2IK08"/>
<dbReference type="EMBL" id="CAXITT010000769">
    <property type="protein sequence ID" value="CAL1546097.1"/>
    <property type="molecule type" value="Genomic_DNA"/>
</dbReference>
<name>A0AAV2IK08_LYMST</name>
<proteinExistence type="inferred from homology"/>
<accession>A0AAV2IK08</accession>
<sequence length="301" mass="33682">MSKNGKIRKASHAGSWYTDSGSELNAQLENWLSKAPESLKPAKAIIAPHAGYFFCGACGAFAYRQVDPNTVKRVFILGPSHHVRMSNCALSGTDIYETPLYNLTIDKSVYEELYATSAFETMSLNTDEAEHSIEMHLPYIAKVMESRRGQFTIVPILVGSLSPDKEMKYGQILSHYLREPGNLFVISSDFCHWGKRFSYTYYEKSHGKIWQSIEALDKMGMDIIEKMDSPSFTKYLQTFQNTICGRHPIGVLLNAMESIRNTGSGNGLKMELKFLKYAQSSQCETANDSSVSYASAALVLQ</sequence>
<reference evidence="2 3" key="1">
    <citation type="submission" date="2024-04" db="EMBL/GenBank/DDBJ databases">
        <authorList>
            <consortium name="Genoscope - CEA"/>
            <person name="William W."/>
        </authorList>
    </citation>
    <scope>NUCLEOTIDE SEQUENCE [LARGE SCALE GENOMIC DNA]</scope>
</reference>
<dbReference type="HAMAP" id="MF_00055">
    <property type="entry name" value="MEMO1"/>
    <property type="match status" value="1"/>
</dbReference>
<dbReference type="PANTHER" id="PTHR11060:SF0">
    <property type="entry name" value="PROTEIN MEMO1"/>
    <property type="match status" value="1"/>
</dbReference>
<protein>
    <recommendedName>
        <fullName evidence="4">Protein MEMO1</fullName>
    </recommendedName>
</protein>
<keyword evidence="3" id="KW-1185">Reference proteome</keyword>
<dbReference type="Pfam" id="PF01875">
    <property type="entry name" value="Memo"/>
    <property type="match status" value="1"/>
</dbReference>
<comment type="caution">
    <text evidence="2">The sequence shown here is derived from an EMBL/GenBank/DDBJ whole genome shotgun (WGS) entry which is preliminary data.</text>
</comment>
<dbReference type="CDD" id="cd07361">
    <property type="entry name" value="MEMO_like"/>
    <property type="match status" value="1"/>
</dbReference>
<dbReference type="NCBIfam" id="TIGR04336">
    <property type="entry name" value="AmmeMemoSam_B"/>
    <property type="match status" value="1"/>
</dbReference>
<dbReference type="Gene3D" id="3.40.830.10">
    <property type="entry name" value="LigB-like"/>
    <property type="match status" value="1"/>
</dbReference>
<evidence type="ECO:0000313" key="3">
    <source>
        <dbReference type="Proteomes" id="UP001497497"/>
    </source>
</evidence>
<gene>
    <name evidence="2" type="ORF">GSLYS_00019474001</name>
</gene>
<dbReference type="Proteomes" id="UP001497497">
    <property type="component" value="Unassembled WGS sequence"/>
</dbReference>
<dbReference type="InterPro" id="IPR002737">
    <property type="entry name" value="MEMO1_fam"/>
</dbReference>
<dbReference type="PANTHER" id="PTHR11060">
    <property type="entry name" value="PROTEIN MEMO1"/>
    <property type="match status" value="1"/>
</dbReference>
<comment type="similarity">
    <text evidence="1">Belongs to the MEMO1 family.</text>
</comment>
<evidence type="ECO:0008006" key="4">
    <source>
        <dbReference type="Google" id="ProtNLM"/>
    </source>
</evidence>
<evidence type="ECO:0000256" key="1">
    <source>
        <dbReference type="ARBA" id="ARBA00006315"/>
    </source>
</evidence>